<accession>A0A0R2FE16</accession>
<gene>
    <name evidence="1" type="ORF">FD14_GL000747</name>
</gene>
<name>A0A0R2FE16_9LACO</name>
<proteinExistence type="predicted"/>
<dbReference type="Proteomes" id="UP000051442">
    <property type="component" value="Unassembled WGS sequence"/>
</dbReference>
<evidence type="ECO:0000313" key="1">
    <source>
        <dbReference type="EMBL" id="KRN22909.1"/>
    </source>
</evidence>
<reference evidence="1 2" key="1">
    <citation type="journal article" date="2015" name="Genome Announc.">
        <title>Expanding the biotechnology potential of lactobacilli through comparative genomics of 213 strains and associated genera.</title>
        <authorList>
            <person name="Sun Z."/>
            <person name="Harris H.M."/>
            <person name="McCann A."/>
            <person name="Guo C."/>
            <person name="Argimon S."/>
            <person name="Zhang W."/>
            <person name="Yang X."/>
            <person name="Jeffery I.B."/>
            <person name="Cooney J.C."/>
            <person name="Kagawa T.F."/>
            <person name="Liu W."/>
            <person name="Song Y."/>
            <person name="Salvetti E."/>
            <person name="Wrobel A."/>
            <person name="Rasinkangas P."/>
            <person name="Parkhill J."/>
            <person name="Rea M.C."/>
            <person name="O'Sullivan O."/>
            <person name="Ritari J."/>
            <person name="Douillard F.P."/>
            <person name="Paul Ross R."/>
            <person name="Yang R."/>
            <person name="Briner A.E."/>
            <person name="Felis G.E."/>
            <person name="de Vos W.M."/>
            <person name="Barrangou R."/>
            <person name="Klaenhammer T.R."/>
            <person name="Caufield P.W."/>
            <person name="Cui Y."/>
            <person name="Zhang H."/>
            <person name="O'Toole P.W."/>
        </authorList>
    </citation>
    <scope>NUCLEOTIDE SEQUENCE [LARGE SCALE GENOMIC DNA]</scope>
    <source>
        <strain evidence="1 2">DSM 23365</strain>
    </source>
</reference>
<keyword evidence="2" id="KW-1185">Reference proteome</keyword>
<protein>
    <submittedName>
        <fullName evidence="1">Uncharacterized protein</fullName>
    </submittedName>
</protein>
<evidence type="ECO:0000313" key="2">
    <source>
        <dbReference type="Proteomes" id="UP000051442"/>
    </source>
</evidence>
<sequence length="104" mass="12119">MFISTYFNDSRQRELRMDRKDQFKILIGKVNPRDIGDMEDLFCLNVRCVPSHIYESIPIDGVVTKRLPSGHNEHSVYRTTSFKIRGPEQVIEIIKMLNEAYEAG</sequence>
<dbReference type="AlphaFoldDB" id="A0A0R2FE16"/>
<dbReference type="PATRIC" id="fig|1423804.4.peg.799"/>
<dbReference type="OrthoDB" id="10004048at2"/>
<organism evidence="1 2">
    <name type="scientific">Secundilactobacillus similis DSM 23365 = JCM 2765</name>
    <dbReference type="NCBI Taxonomy" id="1423804"/>
    <lineage>
        <taxon>Bacteria</taxon>
        <taxon>Bacillati</taxon>
        <taxon>Bacillota</taxon>
        <taxon>Bacilli</taxon>
        <taxon>Lactobacillales</taxon>
        <taxon>Lactobacillaceae</taxon>
        <taxon>Secundilactobacillus</taxon>
    </lineage>
</organism>
<comment type="caution">
    <text evidence="1">The sequence shown here is derived from an EMBL/GenBank/DDBJ whole genome shotgun (WGS) entry which is preliminary data.</text>
</comment>
<dbReference type="EMBL" id="AYZM01000091">
    <property type="protein sequence ID" value="KRN22909.1"/>
    <property type="molecule type" value="Genomic_DNA"/>
</dbReference>